<dbReference type="EMBL" id="CAXAMM010001888">
    <property type="protein sequence ID" value="CAK8993801.1"/>
    <property type="molecule type" value="Genomic_DNA"/>
</dbReference>
<protein>
    <submittedName>
        <fullName evidence="2">Uncharacterized protein</fullName>
    </submittedName>
</protein>
<comment type="caution">
    <text evidence="2">The sequence shown here is derived from an EMBL/GenBank/DDBJ whole genome shotgun (WGS) entry which is preliminary data.</text>
</comment>
<proteinExistence type="predicted"/>
<feature type="region of interest" description="Disordered" evidence="1">
    <location>
        <begin position="485"/>
        <end position="537"/>
    </location>
</feature>
<feature type="compositionally biased region" description="Polar residues" evidence="1">
    <location>
        <begin position="234"/>
        <end position="246"/>
    </location>
</feature>
<feature type="compositionally biased region" description="Polar residues" evidence="1">
    <location>
        <begin position="182"/>
        <end position="193"/>
    </location>
</feature>
<sequence length="593" mass="65297">MTDLSSESKNDWLFDGDLLPAHLDVSAGNDFENLLEEDLLLDEALNILSTQEEGKLKFEPMDPFSSSGHFADDKQQVLKQQPRPQPGQLPVVPQHVAQELGGSTDPFDQEILLSLVGSEDQDPAVASSSMEGLGKKHSDDIQFVGDLQRSLSPIKSILYPEKLSDHPRPSQSGRGIGMPPGSCNSNGGASNKNHGSHSERKESIRESGSVVIPNSVIPRAPGGEAASAKMAQLESPSDKNGGNNLNPWPSAKQYVEIIRQFAHEPSKFRKYTIAELGRCKLTNTPQQPSWIYTDPRPGIYFLECENLRGRGSFGFPKCELIGKKSYEWKKTSYVNNVPKAKPVVSYITANGNASGAKRDGSTVSYRMRIVKAIDLDVPNADEVSKFCLVDIHVSMGGLTRRKGPRPKKQTVASLATSDNAVFQRNVLGRSPTRTHPFPQDKEQIEAAAAVQAQRMAMHHEHLRHQQEQHLLQQRIQQERIRQLQAQQQRLQEQHQAQSATRTAANDKKPANLNVNTEQATEEAAAGATHESGAEDGNHVRRQHSGVVQFQSMQRGGIPISPLKRLSIESSDFGFSSQGEQSLASPKKMQRTAQ</sequence>
<evidence type="ECO:0000313" key="3">
    <source>
        <dbReference type="Proteomes" id="UP001642464"/>
    </source>
</evidence>
<feature type="compositionally biased region" description="Low complexity" evidence="1">
    <location>
        <begin position="516"/>
        <end position="530"/>
    </location>
</feature>
<feature type="compositionally biased region" description="Polar residues" evidence="1">
    <location>
        <begin position="570"/>
        <end position="583"/>
    </location>
</feature>
<reference evidence="2 3" key="1">
    <citation type="submission" date="2024-02" db="EMBL/GenBank/DDBJ databases">
        <authorList>
            <person name="Chen Y."/>
            <person name="Shah S."/>
            <person name="Dougan E. K."/>
            <person name="Thang M."/>
            <person name="Chan C."/>
        </authorList>
    </citation>
    <scope>NUCLEOTIDE SEQUENCE [LARGE SCALE GENOMIC DNA]</scope>
</reference>
<evidence type="ECO:0000313" key="2">
    <source>
        <dbReference type="EMBL" id="CAK8993801.1"/>
    </source>
</evidence>
<organism evidence="2 3">
    <name type="scientific">Durusdinium trenchii</name>
    <dbReference type="NCBI Taxonomy" id="1381693"/>
    <lineage>
        <taxon>Eukaryota</taxon>
        <taxon>Sar</taxon>
        <taxon>Alveolata</taxon>
        <taxon>Dinophyceae</taxon>
        <taxon>Suessiales</taxon>
        <taxon>Symbiodiniaceae</taxon>
        <taxon>Durusdinium</taxon>
    </lineage>
</organism>
<name>A0ABP0HVZ1_9DINO</name>
<feature type="region of interest" description="Disordered" evidence="1">
    <location>
        <begin position="570"/>
        <end position="593"/>
    </location>
</feature>
<feature type="region of interest" description="Disordered" evidence="1">
    <location>
        <begin position="158"/>
        <end position="246"/>
    </location>
</feature>
<dbReference type="Proteomes" id="UP001642464">
    <property type="component" value="Unassembled WGS sequence"/>
</dbReference>
<feature type="region of interest" description="Disordered" evidence="1">
    <location>
        <begin position="64"/>
        <end position="87"/>
    </location>
</feature>
<accession>A0ABP0HVZ1</accession>
<feature type="compositionally biased region" description="Basic and acidic residues" evidence="1">
    <location>
        <begin position="196"/>
        <end position="205"/>
    </location>
</feature>
<keyword evidence="3" id="KW-1185">Reference proteome</keyword>
<evidence type="ECO:0000256" key="1">
    <source>
        <dbReference type="SAM" id="MobiDB-lite"/>
    </source>
</evidence>
<gene>
    <name evidence="2" type="ORF">SCF082_LOCUS3670</name>
</gene>
<feature type="compositionally biased region" description="Low complexity" evidence="1">
    <location>
        <begin position="485"/>
        <end position="497"/>
    </location>
</feature>